<dbReference type="NCBIfam" id="TIGR02117">
    <property type="entry name" value="chp_urease_rgn"/>
    <property type="match status" value="1"/>
</dbReference>
<protein>
    <submittedName>
        <fullName evidence="1">TIGR02117 family protein</fullName>
    </submittedName>
</protein>
<reference evidence="1 2" key="1">
    <citation type="submission" date="2021-05" db="EMBL/GenBank/DDBJ databases">
        <title>Croceibacterium sp. LX-88 genome sequence.</title>
        <authorList>
            <person name="Luo X."/>
        </authorList>
    </citation>
    <scope>NUCLEOTIDE SEQUENCE [LARGE SCALE GENOMIC DNA]</scope>
    <source>
        <strain evidence="1 2">LX-88</strain>
    </source>
</reference>
<keyword evidence="2" id="KW-1185">Reference proteome</keyword>
<evidence type="ECO:0000313" key="2">
    <source>
        <dbReference type="Proteomes" id="UP000811255"/>
    </source>
</evidence>
<dbReference type="EMBL" id="JAHFVK010000001">
    <property type="protein sequence ID" value="MBT2133530.1"/>
    <property type="molecule type" value="Genomic_DNA"/>
</dbReference>
<sequence>MLLGAILAILLFALAGWIGSSIPRNSGWVEPDHGVEIMIETNGVHTALILPLVTPEKDWRTEFPASDVPLSGEPYTHISISWGEREVFLNTPTWWDLSPATVLRIIGVGGEGMLHVAHYVRPAPSDYARPLTISREEYRRLVAAIEQSLPRGEKVRHGGYGSQDVFYDAPGEYTASNTCNQWTSDMLAKAGVRTGWWTPFAGGVTKWVPEAKT</sequence>
<accession>A0ABS5W2R3</accession>
<name>A0ABS5W2R3_9SPHN</name>
<dbReference type="InterPro" id="IPR011727">
    <property type="entry name" value="CHP02117"/>
</dbReference>
<evidence type="ECO:0000313" key="1">
    <source>
        <dbReference type="EMBL" id="MBT2133530.1"/>
    </source>
</evidence>
<gene>
    <name evidence="1" type="ORF">KK137_04200</name>
</gene>
<dbReference type="Pfam" id="PF09601">
    <property type="entry name" value="DUF2459"/>
    <property type="match status" value="1"/>
</dbReference>
<dbReference type="Proteomes" id="UP000811255">
    <property type="component" value="Unassembled WGS sequence"/>
</dbReference>
<proteinExistence type="predicted"/>
<organism evidence="1 2">
    <name type="scientific">Croceibacterium selenioxidans</name>
    <dbReference type="NCBI Taxonomy" id="2838833"/>
    <lineage>
        <taxon>Bacteria</taxon>
        <taxon>Pseudomonadati</taxon>
        <taxon>Pseudomonadota</taxon>
        <taxon>Alphaproteobacteria</taxon>
        <taxon>Sphingomonadales</taxon>
        <taxon>Erythrobacteraceae</taxon>
        <taxon>Croceibacterium</taxon>
    </lineage>
</organism>
<comment type="caution">
    <text evidence="1">The sequence shown here is derived from an EMBL/GenBank/DDBJ whole genome shotgun (WGS) entry which is preliminary data.</text>
</comment>